<feature type="region of interest" description="Disordered" evidence="1">
    <location>
        <begin position="43"/>
        <end position="68"/>
    </location>
</feature>
<evidence type="ECO:0000313" key="3">
    <source>
        <dbReference type="Proteomes" id="UP000518752"/>
    </source>
</evidence>
<sequence>MSDGLSESSSNVMPLLAEMLTVMRSMHELMKIQGEHRKVSVDNFPKSIFRPPPPDNNKAHPSGTQETQTISPVIIEREMDSPADQDFELSALTWLKRSTSSPSAKEIIVQSLGAFCPAMTSKIRKESSLFYDGYRGLYFWEKLQNPNHSDHWDNLEPLLRATVHMDDNILIIDYEPHCNIQEALVLLAHGVQIVSHAHYADRDMTLTRTNVLSHFLALYTQGNFNEDVQVKMPTLVSFALFNQAEKLDMRKSYPDYFGHG</sequence>
<accession>A0A8H5MA88</accession>
<name>A0A8H5MA88_9AGAR</name>
<proteinExistence type="predicted"/>
<dbReference type="EMBL" id="JAACJN010000035">
    <property type="protein sequence ID" value="KAF5386527.1"/>
    <property type="molecule type" value="Genomic_DNA"/>
</dbReference>
<keyword evidence="3" id="KW-1185">Reference proteome</keyword>
<dbReference type="OrthoDB" id="2634466at2759"/>
<organism evidence="2 3">
    <name type="scientific">Collybiopsis confluens</name>
    <dbReference type="NCBI Taxonomy" id="2823264"/>
    <lineage>
        <taxon>Eukaryota</taxon>
        <taxon>Fungi</taxon>
        <taxon>Dikarya</taxon>
        <taxon>Basidiomycota</taxon>
        <taxon>Agaricomycotina</taxon>
        <taxon>Agaricomycetes</taxon>
        <taxon>Agaricomycetidae</taxon>
        <taxon>Agaricales</taxon>
        <taxon>Marasmiineae</taxon>
        <taxon>Omphalotaceae</taxon>
        <taxon>Collybiopsis</taxon>
    </lineage>
</organism>
<evidence type="ECO:0000313" key="2">
    <source>
        <dbReference type="EMBL" id="KAF5386527.1"/>
    </source>
</evidence>
<dbReference type="Proteomes" id="UP000518752">
    <property type="component" value="Unassembled WGS sequence"/>
</dbReference>
<evidence type="ECO:0000256" key="1">
    <source>
        <dbReference type="SAM" id="MobiDB-lite"/>
    </source>
</evidence>
<protein>
    <submittedName>
        <fullName evidence="2">Uncharacterized protein</fullName>
    </submittedName>
</protein>
<comment type="caution">
    <text evidence="2">The sequence shown here is derived from an EMBL/GenBank/DDBJ whole genome shotgun (WGS) entry which is preliminary data.</text>
</comment>
<dbReference type="AlphaFoldDB" id="A0A8H5MA88"/>
<reference evidence="2 3" key="1">
    <citation type="journal article" date="2020" name="ISME J.">
        <title>Uncovering the hidden diversity of litter-decomposition mechanisms in mushroom-forming fungi.</title>
        <authorList>
            <person name="Floudas D."/>
            <person name="Bentzer J."/>
            <person name="Ahren D."/>
            <person name="Johansson T."/>
            <person name="Persson P."/>
            <person name="Tunlid A."/>
        </authorList>
    </citation>
    <scope>NUCLEOTIDE SEQUENCE [LARGE SCALE GENOMIC DNA]</scope>
    <source>
        <strain evidence="2 3">CBS 406.79</strain>
    </source>
</reference>
<gene>
    <name evidence="2" type="ORF">D9757_005938</name>
</gene>